<dbReference type="GeneID" id="77012433"/>
<organism evidence="1 2">
    <name type="scientific">Paenibacillus macerans</name>
    <name type="common">Bacillus macerans</name>
    <dbReference type="NCBI Taxonomy" id="44252"/>
    <lineage>
        <taxon>Bacteria</taxon>
        <taxon>Bacillati</taxon>
        <taxon>Bacillota</taxon>
        <taxon>Bacilli</taxon>
        <taxon>Bacillales</taxon>
        <taxon>Paenibacillaceae</taxon>
        <taxon>Paenibacillus</taxon>
    </lineage>
</organism>
<evidence type="ECO:0000313" key="2">
    <source>
        <dbReference type="Proteomes" id="UP000029278"/>
    </source>
</evidence>
<evidence type="ECO:0000313" key="1">
    <source>
        <dbReference type="EMBL" id="KFN07283.1"/>
    </source>
</evidence>
<gene>
    <name evidence="1" type="ORF">DJ90_5690</name>
</gene>
<dbReference type="Proteomes" id="UP000029278">
    <property type="component" value="Unassembled WGS sequence"/>
</dbReference>
<dbReference type="PATRIC" id="fig|44252.3.peg.3924"/>
<accession>A0A090ZA42</accession>
<proteinExistence type="predicted"/>
<name>A0A090ZA42_PAEMA</name>
<dbReference type="RefSeq" id="WP_164815237.1">
    <property type="nucleotide sequence ID" value="NZ_JAKOBR010000029.1"/>
</dbReference>
<dbReference type="AlphaFoldDB" id="A0A090ZA42"/>
<dbReference type="HOGENOM" id="CLU_2992408_0_0_9"/>
<protein>
    <submittedName>
        <fullName evidence="1">Uncharacterized protein</fullName>
    </submittedName>
</protein>
<sequence>MDFEKIRLESLQEVSSALKDVEPGIAKLANSMMNLSSKVTKLMLIKYHEELKKQEQE</sequence>
<keyword evidence="2" id="KW-1185">Reference proteome</keyword>
<dbReference type="EMBL" id="JMQA01000035">
    <property type="protein sequence ID" value="KFN07283.1"/>
    <property type="molecule type" value="Genomic_DNA"/>
</dbReference>
<dbReference type="STRING" id="44252.DJ90_5690"/>
<reference evidence="1 2" key="1">
    <citation type="submission" date="2014-04" db="EMBL/GenBank/DDBJ databases">
        <authorList>
            <person name="Bishop-Lilly K.A."/>
            <person name="Broomall S.M."/>
            <person name="Chain P.S."/>
            <person name="Chertkov O."/>
            <person name="Coyne S.R."/>
            <person name="Daligault H.E."/>
            <person name="Davenport K.W."/>
            <person name="Erkkila T."/>
            <person name="Frey K.G."/>
            <person name="Gibbons H.S."/>
            <person name="Gu W."/>
            <person name="Jaissle J."/>
            <person name="Johnson S.L."/>
            <person name="Koroleva G.I."/>
            <person name="Ladner J.T."/>
            <person name="Lo C.-C."/>
            <person name="Minogue T.D."/>
            <person name="Munk C."/>
            <person name="Palacios G.F."/>
            <person name="Redden C.L."/>
            <person name="Rosenzweig C.N."/>
            <person name="Scholz M.B."/>
            <person name="Teshima H."/>
            <person name="Xu Y."/>
        </authorList>
    </citation>
    <scope>NUCLEOTIDE SEQUENCE [LARGE SCALE GENOMIC DNA]</scope>
    <source>
        <strain evidence="1 2">8244</strain>
    </source>
</reference>
<comment type="caution">
    <text evidence="1">The sequence shown here is derived from an EMBL/GenBank/DDBJ whole genome shotgun (WGS) entry which is preliminary data.</text>
</comment>